<evidence type="ECO:0000256" key="3">
    <source>
        <dbReference type="ARBA" id="ARBA00022679"/>
    </source>
</evidence>
<dbReference type="GO" id="GO:0006511">
    <property type="term" value="P:ubiquitin-dependent protein catabolic process"/>
    <property type="evidence" value="ECO:0007669"/>
    <property type="project" value="InterPro"/>
</dbReference>
<dbReference type="Proteomes" id="UP000515908">
    <property type="component" value="Chromosome 03"/>
</dbReference>
<keyword evidence="9" id="KW-1185">Reference proteome</keyword>
<dbReference type="PANTHER" id="PTHR13931">
    <property type="entry name" value="UBIQUITINATION FACTOR E4"/>
    <property type="match status" value="1"/>
</dbReference>
<dbReference type="AlphaFoldDB" id="A0A7G2C3J8"/>
<reference evidence="8 9" key="1">
    <citation type="submission" date="2020-08" db="EMBL/GenBank/DDBJ databases">
        <authorList>
            <person name="Newling K."/>
            <person name="Davey J."/>
            <person name="Forrester S."/>
        </authorList>
    </citation>
    <scope>NUCLEOTIDE SEQUENCE [LARGE SCALE GENOMIC DNA]</scope>
    <source>
        <strain evidence="9">Crithidia deanei Carvalho (ATCC PRA-265)</strain>
    </source>
</reference>
<feature type="region of interest" description="Disordered" evidence="6">
    <location>
        <begin position="335"/>
        <end position="369"/>
    </location>
</feature>
<dbReference type="InterPro" id="IPR045132">
    <property type="entry name" value="UBE4"/>
</dbReference>
<evidence type="ECO:0000313" key="9">
    <source>
        <dbReference type="Proteomes" id="UP000515908"/>
    </source>
</evidence>
<dbReference type="GO" id="GO:0005737">
    <property type="term" value="C:cytoplasm"/>
    <property type="evidence" value="ECO:0007669"/>
    <property type="project" value="TreeGrafter"/>
</dbReference>
<evidence type="ECO:0000256" key="4">
    <source>
        <dbReference type="ARBA" id="ARBA00022786"/>
    </source>
</evidence>
<evidence type="ECO:0000256" key="1">
    <source>
        <dbReference type="ARBA" id="ARBA00004123"/>
    </source>
</evidence>
<gene>
    <name evidence="8" type="ORF">ADEAN_000171500</name>
</gene>
<dbReference type="EMBL" id="LR877147">
    <property type="protein sequence ID" value="CAD2214270.1"/>
    <property type="molecule type" value="Genomic_DNA"/>
</dbReference>
<dbReference type="VEuPathDB" id="TriTrypDB:ADEAN_000171500"/>
<evidence type="ECO:0000256" key="5">
    <source>
        <dbReference type="ARBA" id="ARBA00023242"/>
    </source>
</evidence>
<dbReference type="SUPFAM" id="SSF57850">
    <property type="entry name" value="RING/U-box"/>
    <property type="match status" value="1"/>
</dbReference>
<keyword evidence="4" id="KW-0833">Ubl conjugation pathway</keyword>
<dbReference type="InterPro" id="IPR013083">
    <property type="entry name" value="Znf_RING/FYVE/PHD"/>
</dbReference>
<evidence type="ECO:0000259" key="7">
    <source>
        <dbReference type="Pfam" id="PF10408"/>
    </source>
</evidence>
<name>A0A7G2C3J8_9TRYP</name>
<dbReference type="GO" id="GO:0000151">
    <property type="term" value="C:ubiquitin ligase complex"/>
    <property type="evidence" value="ECO:0007669"/>
    <property type="project" value="InterPro"/>
</dbReference>
<keyword evidence="5" id="KW-0539">Nucleus</keyword>
<proteinExistence type="predicted"/>
<comment type="subcellular location">
    <subcellularLocation>
        <location evidence="1">Nucleus</location>
    </subcellularLocation>
</comment>
<evidence type="ECO:0000256" key="2">
    <source>
        <dbReference type="ARBA" id="ARBA00004906"/>
    </source>
</evidence>
<protein>
    <submittedName>
        <fullName evidence="8">Ubiquitin elongating factor core, putative</fullName>
    </submittedName>
</protein>
<dbReference type="UniPathway" id="UPA00143"/>
<feature type="domain" description="Ubiquitin conjugation factor E4 core" evidence="7">
    <location>
        <begin position="3"/>
        <end position="502"/>
    </location>
</feature>
<dbReference type="InterPro" id="IPR019474">
    <property type="entry name" value="Ub_conjug_fac_E4_core"/>
</dbReference>
<evidence type="ECO:0000313" key="8">
    <source>
        <dbReference type="EMBL" id="CAD2214270.1"/>
    </source>
</evidence>
<comment type="pathway">
    <text evidence="2">Protein modification; protein ubiquitination.</text>
</comment>
<dbReference type="GO" id="GO:0034450">
    <property type="term" value="F:ubiquitin-ubiquitin ligase activity"/>
    <property type="evidence" value="ECO:0007669"/>
    <property type="project" value="InterPro"/>
</dbReference>
<dbReference type="Pfam" id="PF10408">
    <property type="entry name" value="Ufd2P_core"/>
    <property type="match status" value="1"/>
</dbReference>
<dbReference type="PANTHER" id="PTHR13931:SF2">
    <property type="entry name" value="UBIQUITIN CONJUGATION FACTOR E4 B"/>
    <property type="match status" value="1"/>
</dbReference>
<evidence type="ECO:0000256" key="6">
    <source>
        <dbReference type="SAM" id="MobiDB-lite"/>
    </source>
</evidence>
<sequence>MGQLMFLLIEAALPIFKGSFDYSKIPACYLLGGEENPTVVHVDESIERIEHFDEENPLPKYNNETEPYKPLVHLFFLGARAVMFSATFIELYNTDRRQATHPQAGPRQRAAFQAEASLYKVILTPRKWASSRLQLVNYMAHWLLHVMGVGSNGVLPATVPVEWRYLPQKLVDSVIRATQMTVKDSLFVDGLVALMLMLMGNTDYFPKPHAHALFPAFLIELMQNPETRRVLESHPWFSNNIVRRCVQCYIAVEKSTYERVQVRYELSYCIKDFLQVNSLCAPVRDEFGAAGTVLEKFSHMAVGEVNESVDQLIEILKKMHEKMKAGADLSVNAVATRPAEREGEPPRPNAAENQESESDSEPEEGNETYHQLGQSLRNYIQLFNASMDMFIELAEQFQKGVSQNMVALQISQMLCRSLVCFAGPKSTTLKIEHADRYEYQPREILRRLVDCLTRFRRSKSFLSCVCQCGVPLDDILSSITTVVTRNLVTEDLTWRLTEMSEALKKVSKDVGDEEALWNDAPDFALDALLSTPLQHPVALPSEVKDLEDLVYVNKDTIHHLLLSEPKHPFTKEYLDEKMVEAFNNKPEVQEARKKLQAKIEEWMTEAKKNLGA</sequence>
<dbReference type="OrthoDB" id="2121326at2759"/>
<feature type="compositionally biased region" description="Acidic residues" evidence="6">
    <location>
        <begin position="354"/>
        <end position="366"/>
    </location>
</feature>
<dbReference type="Gene3D" id="3.30.40.10">
    <property type="entry name" value="Zinc/RING finger domain, C3HC4 (zinc finger)"/>
    <property type="match status" value="1"/>
</dbReference>
<dbReference type="GO" id="GO:0000209">
    <property type="term" value="P:protein polyubiquitination"/>
    <property type="evidence" value="ECO:0007669"/>
    <property type="project" value="TreeGrafter"/>
</dbReference>
<organism evidence="8 9">
    <name type="scientific">Angomonas deanei</name>
    <dbReference type="NCBI Taxonomy" id="59799"/>
    <lineage>
        <taxon>Eukaryota</taxon>
        <taxon>Discoba</taxon>
        <taxon>Euglenozoa</taxon>
        <taxon>Kinetoplastea</taxon>
        <taxon>Metakinetoplastina</taxon>
        <taxon>Trypanosomatida</taxon>
        <taxon>Trypanosomatidae</taxon>
        <taxon>Strigomonadinae</taxon>
        <taxon>Angomonas</taxon>
    </lineage>
</organism>
<dbReference type="GO" id="GO:0005634">
    <property type="term" value="C:nucleus"/>
    <property type="evidence" value="ECO:0007669"/>
    <property type="project" value="UniProtKB-SubCell"/>
</dbReference>
<dbReference type="GO" id="GO:0036503">
    <property type="term" value="P:ERAD pathway"/>
    <property type="evidence" value="ECO:0007669"/>
    <property type="project" value="InterPro"/>
</dbReference>
<accession>A0A7G2C3J8</accession>
<keyword evidence="3" id="KW-0808">Transferase</keyword>